<keyword evidence="3" id="KW-1185">Reference proteome</keyword>
<feature type="signal peptide" evidence="1">
    <location>
        <begin position="1"/>
        <end position="37"/>
    </location>
</feature>
<reference evidence="3" key="1">
    <citation type="journal article" date="2019" name="Int. J. Syst. Evol. Microbiol.">
        <title>The Global Catalogue of Microorganisms (GCM) 10K type strain sequencing project: providing services to taxonomists for standard genome sequencing and annotation.</title>
        <authorList>
            <consortium name="The Broad Institute Genomics Platform"/>
            <consortium name="The Broad Institute Genome Sequencing Center for Infectious Disease"/>
            <person name="Wu L."/>
            <person name="Ma J."/>
        </authorList>
    </citation>
    <scope>NUCLEOTIDE SEQUENCE [LARGE SCALE GENOMIC DNA]</scope>
    <source>
        <strain evidence="3">FCH27</strain>
    </source>
</reference>
<evidence type="ECO:0008006" key="4">
    <source>
        <dbReference type="Google" id="ProtNLM"/>
    </source>
</evidence>
<organism evidence="2 3">
    <name type="scientific">Nocardioides astragali</name>
    <dbReference type="NCBI Taxonomy" id="1776736"/>
    <lineage>
        <taxon>Bacteria</taxon>
        <taxon>Bacillati</taxon>
        <taxon>Actinomycetota</taxon>
        <taxon>Actinomycetes</taxon>
        <taxon>Propionibacteriales</taxon>
        <taxon>Nocardioidaceae</taxon>
        <taxon>Nocardioides</taxon>
    </lineage>
</organism>
<evidence type="ECO:0000256" key="1">
    <source>
        <dbReference type="SAM" id="SignalP"/>
    </source>
</evidence>
<comment type="caution">
    <text evidence="2">The sequence shown here is derived from an EMBL/GenBank/DDBJ whole genome shotgun (WGS) entry which is preliminary data.</text>
</comment>
<feature type="chain" id="PRO_5047461984" description="X-X-X-Leu-X-X-Gly heptad repeat-containing protein" evidence="1">
    <location>
        <begin position="38"/>
        <end position="889"/>
    </location>
</feature>
<evidence type="ECO:0000313" key="2">
    <source>
        <dbReference type="EMBL" id="MFC7359522.1"/>
    </source>
</evidence>
<sequence>MNNLKSGAIFVRPARVAGVALSGLGLVALSLGSPAYAAAENDVEVVNTETVQVYMDAEGKVDSRRVYEQLTLIGEGSVEVVNPIEETGLRNLDGFTGFDVANGAQTVSTNVDGVERLRSVSDFGGELPLDVKVEYLLDGKAVEPGDVVGESGELEVRYTVVNVTGVEQTVSFPDGKGGLTSETVEVPIPIVGSLTTVAPPNFSNVQSQQANLAGDGKGGTKLSFTMTLFPPIGSPSMEFGYTATITDGVVPGSSISALPVNPLESVSFRSAGKSYESGSATGLQLAMGANTIDENLLKLRDGSADLLAGLIKLSDGADELNAGLAGEAAPGARRLADGTGELRAGLHRLEDGAGQLRDGAGDLAAGAGELNAGANKLSAGARKVDGGADKVATGAGKLDDGATKLSEGAKTLAKGTGDALTGSETLEEGLKLISGGLGQLADVEGLPKALQGAKSLKAGVDEILVKVGTTDQPTTLLGGLQSLETGLAAAQGGSAQLLAGLQQLRGDGSPATPGLVGAKGGVDQVQTGLNDAVKLGGSLDQLIAGLNFLKTTDCLEVCDAVIDTQILPGVQDSKVKLTAANGGLLQVSAGLGNAITGLNTQLIPGMQQLSTGITDAKNGATTLKNGGVALRAGLVQVQGGLASLQVGLTSAVTGITQLSSGAGSAYTGSSALADGLAKIDGGADALSAGAGELNAGTGQLAEGADTLAKGTGQLADGAGALQDGTGKLGAGAKKLSAGTVELADGAGTASQGSAKIADGAGELADGLGAAADGSGLLAEGLDKAAAGAPQIVDGAGRLSDEGMSMLISAGEDTAQEYGKLYAVMKAGAARADVQKMAYGAPEGAQGLTAYSFELVGDDGESGRNATRGLTALVLLGAGLAALGLRRRFA</sequence>
<dbReference type="InterPro" id="IPR023908">
    <property type="entry name" value="xxxLxxG_rpt"/>
</dbReference>
<protein>
    <recommendedName>
        <fullName evidence="4">X-X-X-Leu-X-X-Gly heptad repeat-containing protein</fullName>
    </recommendedName>
</protein>
<dbReference type="Proteomes" id="UP001596524">
    <property type="component" value="Unassembled WGS sequence"/>
</dbReference>
<evidence type="ECO:0000313" key="3">
    <source>
        <dbReference type="Proteomes" id="UP001596524"/>
    </source>
</evidence>
<name>A0ABW2N126_9ACTN</name>
<accession>A0ABW2N126</accession>
<proteinExistence type="predicted"/>
<gene>
    <name evidence="2" type="ORF">ACFQO6_04515</name>
</gene>
<dbReference type="EMBL" id="JBHTCH010000004">
    <property type="protein sequence ID" value="MFC7359522.1"/>
    <property type="molecule type" value="Genomic_DNA"/>
</dbReference>
<keyword evidence="1" id="KW-0732">Signal</keyword>
<dbReference type="NCBIfam" id="TIGR03057">
    <property type="entry name" value="xxxLxxG_by_4"/>
    <property type="match status" value="7"/>
</dbReference>
<dbReference type="RefSeq" id="WP_255889622.1">
    <property type="nucleotide sequence ID" value="NZ_JAFMZM010000002.1"/>
</dbReference>
<dbReference type="Gene3D" id="1.10.287.950">
    <property type="entry name" value="Methyl-accepting chemotaxis protein"/>
    <property type="match status" value="1"/>
</dbReference>